<keyword evidence="4" id="KW-0804">Transcription</keyword>
<gene>
    <name evidence="7" type="ORF">SPPYR_1148</name>
</gene>
<dbReference type="InterPro" id="IPR013325">
    <property type="entry name" value="RNA_pol_sigma_r2"/>
</dbReference>
<dbReference type="Pfam" id="PF08281">
    <property type="entry name" value="Sigma70_r4_2"/>
    <property type="match status" value="1"/>
</dbReference>
<dbReference type="Gene3D" id="1.10.1740.10">
    <property type="match status" value="1"/>
</dbReference>
<evidence type="ECO:0000259" key="6">
    <source>
        <dbReference type="Pfam" id="PF08281"/>
    </source>
</evidence>
<dbReference type="InterPro" id="IPR013249">
    <property type="entry name" value="RNA_pol_sigma70_r4_t2"/>
</dbReference>
<evidence type="ECO:0000256" key="3">
    <source>
        <dbReference type="ARBA" id="ARBA00023082"/>
    </source>
</evidence>
<dbReference type="KEGG" id="sphu:SPPYR_1148"/>
<dbReference type="SUPFAM" id="SSF88659">
    <property type="entry name" value="Sigma3 and sigma4 domains of RNA polymerase sigma factors"/>
    <property type="match status" value="1"/>
</dbReference>
<protein>
    <submittedName>
        <fullName evidence="7">RNA polymerase, sigma-24 subunit, ECF subfamily</fullName>
    </submittedName>
</protein>
<evidence type="ECO:0000313" key="7">
    <source>
        <dbReference type="EMBL" id="SBV32268.1"/>
    </source>
</evidence>
<dbReference type="InterPro" id="IPR036388">
    <property type="entry name" value="WH-like_DNA-bd_sf"/>
</dbReference>
<dbReference type="SUPFAM" id="SSF88946">
    <property type="entry name" value="Sigma2 domain of RNA polymerase sigma factors"/>
    <property type="match status" value="1"/>
</dbReference>
<dbReference type="InterPro" id="IPR039425">
    <property type="entry name" value="RNA_pol_sigma-70-like"/>
</dbReference>
<dbReference type="EMBL" id="LT598653">
    <property type="protein sequence ID" value="SBV32268.1"/>
    <property type="molecule type" value="Genomic_DNA"/>
</dbReference>
<evidence type="ECO:0000256" key="2">
    <source>
        <dbReference type="ARBA" id="ARBA00023015"/>
    </source>
</evidence>
<evidence type="ECO:0000256" key="1">
    <source>
        <dbReference type="ARBA" id="ARBA00010641"/>
    </source>
</evidence>
<keyword evidence="2" id="KW-0805">Transcription regulation</keyword>
<evidence type="ECO:0000256" key="5">
    <source>
        <dbReference type="SAM" id="MobiDB-lite"/>
    </source>
</evidence>
<name>A0A1Y5PQG9_9SPHN</name>
<dbReference type="AlphaFoldDB" id="A0A1Y5PQG9"/>
<dbReference type="NCBIfam" id="TIGR02937">
    <property type="entry name" value="sigma70-ECF"/>
    <property type="match status" value="1"/>
</dbReference>
<dbReference type="InterPro" id="IPR013324">
    <property type="entry name" value="RNA_pol_sigma_r3/r4-like"/>
</dbReference>
<feature type="domain" description="RNA polymerase sigma factor 70 region 4 type 2" evidence="6">
    <location>
        <begin position="104"/>
        <end position="154"/>
    </location>
</feature>
<organism evidence="7">
    <name type="scientific">uncultured Sphingopyxis sp</name>
    <dbReference type="NCBI Taxonomy" id="310581"/>
    <lineage>
        <taxon>Bacteria</taxon>
        <taxon>Pseudomonadati</taxon>
        <taxon>Pseudomonadota</taxon>
        <taxon>Alphaproteobacteria</taxon>
        <taxon>Sphingomonadales</taxon>
        <taxon>Sphingomonadaceae</taxon>
        <taxon>Sphingopyxis</taxon>
        <taxon>environmental samples</taxon>
    </lineage>
</organism>
<dbReference type="Gene3D" id="1.10.10.10">
    <property type="entry name" value="Winged helix-like DNA-binding domain superfamily/Winged helix DNA-binding domain"/>
    <property type="match status" value="1"/>
</dbReference>
<dbReference type="GO" id="GO:0003677">
    <property type="term" value="F:DNA binding"/>
    <property type="evidence" value="ECO:0007669"/>
    <property type="project" value="InterPro"/>
</dbReference>
<proteinExistence type="inferred from homology"/>
<comment type="similarity">
    <text evidence="1">Belongs to the sigma-70 factor family. ECF subfamily.</text>
</comment>
<keyword evidence="3" id="KW-0731">Sigma factor</keyword>
<feature type="region of interest" description="Disordered" evidence="5">
    <location>
        <begin position="166"/>
        <end position="187"/>
    </location>
</feature>
<dbReference type="PANTHER" id="PTHR43133">
    <property type="entry name" value="RNA POLYMERASE ECF-TYPE SIGMA FACTO"/>
    <property type="match status" value="1"/>
</dbReference>
<feature type="compositionally biased region" description="Basic and acidic residues" evidence="5">
    <location>
        <begin position="175"/>
        <end position="187"/>
    </location>
</feature>
<evidence type="ECO:0000256" key="4">
    <source>
        <dbReference type="ARBA" id="ARBA00023163"/>
    </source>
</evidence>
<reference evidence="7" key="1">
    <citation type="submission" date="2016-03" db="EMBL/GenBank/DDBJ databases">
        <authorList>
            <person name="Ploux O."/>
        </authorList>
    </citation>
    <scope>NUCLEOTIDE SEQUENCE</scope>
    <source>
        <strain evidence="7">UC10</strain>
    </source>
</reference>
<dbReference type="GO" id="GO:0006352">
    <property type="term" value="P:DNA-templated transcription initiation"/>
    <property type="evidence" value="ECO:0007669"/>
    <property type="project" value="InterPro"/>
</dbReference>
<sequence>MAWVGREILPHEADVRSWLLHTLDPDDLEDVIQETYCQIAGMKDVGHIHSGRAYFFTVARRIVLMRLRRARIVSIESVTEIESLNIVGDEPSPERVAAGRRELDRVRRLIEGLPDRCRKIFELRKVEGLPQKDVAARLGVTEHTVENDVAKGLRLILQAIADGDQSAEQAMARMGQDERTRNSTRDQ</sequence>
<dbReference type="InterPro" id="IPR014284">
    <property type="entry name" value="RNA_pol_sigma-70_dom"/>
</dbReference>
<accession>A0A1Y5PQG9</accession>
<dbReference type="GO" id="GO:0016987">
    <property type="term" value="F:sigma factor activity"/>
    <property type="evidence" value="ECO:0007669"/>
    <property type="project" value="UniProtKB-KW"/>
</dbReference>
<dbReference type="PANTHER" id="PTHR43133:SF63">
    <property type="entry name" value="RNA POLYMERASE SIGMA FACTOR FECI-RELATED"/>
    <property type="match status" value="1"/>
</dbReference>
<dbReference type="CDD" id="cd06171">
    <property type="entry name" value="Sigma70_r4"/>
    <property type="match status" value="1"/>
</dbReference>